<protein>
    <submittedName>
        <fullName evidence="1">Uncharacterized protein</fullName>
    </submittedName>
</protein>
<dbReference type="RefSeq" id="WP_237047260.1">
    <property type="nucleotide sequence ID" value="NZ_MN894889.1"/>
</dbReference>
<dbReference type="AlphaFoldDB" id="A0A7S5YCL5"/>
<organism evidence="1">
    <name type="scientific">Pseudomonas aeruginosa</name>
    <dbReference type="NCBI Taxonomy" id="287"/>
    <lineage>
        <taxon>Bacteria</taxon>
        <taxon>Pseudomonadati</taxon>
        <taxon>Pseudomonadota</taxon>
        <taxon>Gammaproteobacteria</taxon>
        <taxon>Pseudomonadales</taxon>
        <taxon>Pseudomonadaceae</taxon>
        <taxon>Pseudomonas</taxon>
    </lineage>
</organism>
<keyword evidence="1" id="KW-0614">Plasmid</keyword>
<name>A0A7S5YCL5_PSEAI</name>
<accession>A0A7S5YCL5</accession>
<proteinExistence type="predicted"/>
<reference evidence="1" key="1">
    <citation type="submission" date="2019-12" db="EMBL/GenBank/DDBJ databases">
        <title>Compelete sequence of pSE5369-NR.</title>
        <authorList>
            <person name="Zhou D."/>
        </authorList>
    </citation>
    <scope>NUCLEOTIDE SEQUENCE</scope>
    <source>
        <strain evidence="1">SE5369</strain>
        <plasmid evidence="1">pSE5369-NR</plasmid>
    </source>
</reference>
<dbReference type="EMBL" id="MN894889">
    <property type="protein sequence ID" value="QLG05585.1"/>
    <property type="molecule type" value="Genomic_DNA"/>
</dbReference>
<geneLocation type="plasmid" evidence="1">
    <name>pSE5369-NR</name>
</geneLocation>
<sequence>MQQRQYSDNELFGIIQEVYFGATSWEQGRQAALRGRTLSDNPETPDTISYDEWKKGFVHGAVYDVPQSEQIEEIVMVCGFHAIRPPSPLSSGQAFQGHLATCSTAIRPGSRSAATQGWHC</sequence>
<evidence type="ECO:0000313" key="1">
    <source>
        <dbReference type="EMBL" id="QLG05585.1"/>
    </source>
</evidence>